<dbReference type="EMBL" id="HBUF01153674">
    <property type="protein sequence ID" value="CAG6648683.1"/>
    <property type="molecule type" value="Transcribed_RNA"/>
</dbReference>
<dbReference type="AlphaFoldDB" id="A0A8D8RCG0"/>
<dbReference type="EMBL" id="HBUF01153670">
    <property type="protein sequence ID" value="CAG6648678.1"/>
    <property type="molecule type" value="Transcribed_RNA"/>
</dbReference>
<organism evidence="1">
    <name type="scientific">Cacopsylla melanoneura</name>
    <dbReference type="NCBI Taxonomy" id="428564"/>
    <lineage>
        <taxon>Eukaryota</taxon>
        <taxon>Metazoa</taxon>
        <taxon>Ecdysozoa</taxon>
        <taxon>Arthropoda</taxon>
        <taxon>Hexapoda</taxon>
        <taxon>Insecta</taxon>
        <taxon>Pterygota</taxon>
        <taxon>Neoptera</taxon>
        <taxon>Paraneoptera</taxon>
        <taxon>Hemiptera</taxon>
        <taxon>Sternorrhyncha</taxon>
        <taxon>Psylloidea</taxon>
        <taxon>Psyllidae</taxon>
        <taxon>Psyllinae</taxon>
        <taxon>Cacopsylla</taxon>
    </lineage>
</organism>
<evidence type="ECO:0000313" key="1">
    <source>
        <dbReference type="EMBL" id="CAG6648683.1"/>
    </source>
</evidence>
<sequence length="99" mass="11591">MVVIQGGHYVIQWTVEVLRHFGLTFLSWPMNVEIIHEKSETNWKTARNESLGGNYGMRYVITSPVYWIVTKIKNLNHNFSLVYNNLAILLCVKYLVTKF</sequence>
<protein>
    <submittedName>
        <fullName evidence="1">Uncharacterized protein</fullName>
    </submittedName>
</protein>
<accession>A0A8D8RCG0</accession>
<reference evidence="1" key="1">
    <citation type="submission" date="2021-05" db="EMBL/GenBank/DDBJ databases">
        <authorList>
            <person name="Alioto T."/>
            <person name="Alioto T."/>
            <person name="Gomez Garrido J."/>
        </authorList>
    </citation>
    <scope>NUCLEOTIDE SEQUENCE</scope>
</reference>
<name>A0A8D8RCG0_9HEMI</name>
<proteinExistence type="predicted"/>